<accession>A0AAD7G296</accession>
<protein>
    <submittedName>
        <fullName evidence="1">Uncharacterized protein</fullName>
    </submittedName>
</protein>
<evidence type="ECO:0000313" key="1">
    <source>
        <dbReference type="EMBL" id="KAJ7651897.1"/>
    </source>
</evidence>
<keyword evidence="2" id="KW-1185">Reference proteome</keyword>
<comment type="caution">
    <text evidence="1">The sequence shown here is derived from an EMBL/GenBank/DDBJ whole genome shotgun (WGS) entry which is preliminary data.</text>
</comment>
<reference evidence="1" key="1">
    <citation type="submission" date="2023-03" db="EMBL/GenBank/DDBJ databases">
        <title>Massive genome expansion in bonnet fungi (Mycena s.s.) driven by repeated elements and novel gene families across ecological guilds.</title>
        <authorList>
            <consortium name="Lawrence Berkeley National Laboratory"/>
            <person name="Harder C.B."/>
            <person name="Miyauchi S."/>
            <person name="Viragh M."/>
            <person name="Kuo A."/>
            <person name="Thoen E."/>
            <person name="Andreopoulos B."/>
            <person name="Lu D."/>
            <person name="Skrede I."/>
            <person name="Drula E."/>
            <person name="Henrissat B."/>
            <person name="Morin E."/>
            <person name="Kohler A."/>
            <person name="Barry K."/>
            <person name="LaButti K."/>
            <person name="Morin E."/>
            <person name="Salamov A."/>
            <person name="Lipzen A."/>
            <person name="Mereny Z."/>
            <person name="Hegedus B."/>
            <person name="Baldrian P."/>
            <person name="Stursova M."/>
            <person name="Weitz H."/>
            <person name="Taylor A."/>
            <person name="Grigoriev I.V."/>
            <person name="Nagy L.G."/>
            <person name="Martin F."/>
            <person name="Kauserud H."/>
        </authorList>
    </citation>
    <scope>NUCLEOTIDE SEQUENCE</scope>
    <source>
        <strain evidence="1">CBHHK067</strain>
    </source>
</reference>
<organism evidence="1 2">
    <name type="scientific">Mycena rosella</name>
    <name type="common">Pink bonnet</name>
    <name type="synonym">Agaricus rosellus</name>
    <dbReference type="NCBI Taxonomy" id="1033263"/>
    <lineage>
        <taxon>Eukaryota</taxon>
        <taxon>Fungi</taxon>
        <taxon>Dikarya</taxon>
        <taxon>Basidiomycota</taxon>
        <taxon>Agaricomycotina</taxon>
        <taxon>Agaricomycetes</taxon>
        <taxon>Agaricomycetidae</taxon>
        <taxon>Agaricales</taxon>
        <taxon>Marasmiineae</taxon>
        <taxon>Mycenaceae</taxon>
        <taxon>Mycena</taxon>
    </lineage>
</organism>
<dbReference type="Proteomes" id="UP001221757">
    <property type="component" value="Unassembled WGS sequence"/>
</dbReference>
<gene>
    <name evidence="1" type="ORF">B0H17DRAFT_1101847</name>
</gene>
<sequence length="95" mass="10807">MKVLFFKYWVRFAIRSPGLALSGLLCFPGLCSLTNKRSNAGSELQTSRRSSWTHDLKQTFAPRSEYDIPTYLRSQLGQRPSHCIIFALPRQSPSS</sequence>
<evidence type="ECO:0000313" key="2">
    <source>
        <dbReference type="Proteomes" id="UP001221757"/>
    </source>
</evidence>
<proteinExistence type="predicted"/>
<name>A0AAD7G296_MYCRO</name>
<dbReference type="EMBL" id="JARKIE010000354">
    <property type="protein sequence ID" value="KAJ7651897.1"/>
    <property type="molecule type" value="Genomic_DNA"/>
</dbReference>
<dbReference type="AlphaFoldDB" id="A0AAD7G296"/>